<name>A0A2P2ML85_RHIMU</name>
<sequence length="39" mass="4432">MSSLLINSNHEGQISEPDSAQITNHMHELRSQVQISNRE</sequence>
<evidence type="ECO:0000256" key="1">
    <source>
        <dbReference type="SAM" id="MobiDB-lite"/>
    </source>
</evidence>
<dbReference type="EMBL" id="GGEC01050448">
    <property type="protein sequence ID" value="MBX30932.1"/>
    <property type="molecule type" value="Transcribed_RNA"/>
</dbReference>
<reference evidence="2" key="1">
    <citation type="submission" date="2018-02" db="EMBL/GenBank/DDBJ databases">
        <title>Rhizophora mucronata_Transcriptome.</title>
        <authorList>
            <person name="Meera S.P."/>
            <person name="Sreeshan A."/>
            <person name="Augustine A."/>
        </authorList>
    </citation>
    <scope>NUCLEOTIDE SEQUENCE</scope>
    <source>
        <tissue evidence="2">Leaf</tissue>
    </source>
</reference>
<protein>
    <submittedName>
        <fullName evidence="2">Trafficking protein particle complex subunit 8 isoform X2</fullName>
    </submittedName>
</protein>
<dbReference type="AlphaFoldDB" id="A0A2P2ML85"/>
<evidence type="ECO:0000313" key="2">
    <source>
        <dbReference type="EMBL" id="MBX30932.1"/>
    </source>
</evidence>
<accession>A0A2P2ML85</accession>
<organism evidence="2">
    <name type="scientific">Rhizophora mucronata</name>
    <name type="common">Asiatic mangrove</name>
    <dbReference type="NCBI Taxonomy" id="61149"/>
    <lineage>
        <taxon>Eukaryota</taxon>
        <taxon>Viridiplantae</taxon>
        <taxon>Streptophyta</taxon>
        <taxon>Embryophyta</taxon>
        <taxon>Tracheophyta</taxon>
        <taxon>Spermatophyta</taxon>
        <taxon>Magnoliopsida</taxon>
        <taxon>eudicotyledons</taxon>
        <taxon>Gunneridae</taxon>
        <taxon>Pentapetalae</taxon>
        <taxon>rosids</taxon>
        <taxon>fabids</taxon>
        <taxon>Malpighiales</taxon>
        <taxon>Rhizophoraceae</taxon>
        <taxon>Rhizophora</taxon>
    </lineage>
</organism>
<proteinExistence type="predicted"/>
<feature type="region of interest" description="Disordered" evidence="1">
    <location>
        <begin position="1"/>
        <end position="21"/>
    </location>
</feature>